<evidence type="ECO:0000313" key="1">
    <source>
        <dbReference type="EMBL" id="KAK2549499.1"/>
    </source>
</evidence>
<dbReference type="Proteomes" id="UP001249851">
    <property type="component" value="Unassembled WGS sequence"/>
</dbReference>
<comment type="caution">
    <text evidence="1">The sequence shown here is derived from an EMBL/GenBank/DDBJ whole genome shotgun (WGS) entry which is preliminary data.</text>
</comment>
<keyword evidence="2" id="KW-1185">Reference proteome</keyword>
<protein>
    <submittedName>
        <fullName evidence="1">Uncharacterized protein</fullName>
    </submittedName>
</protein>
<dbReference type="EMBL" id="JARQWQ010000125">
    <property type="protein sequence ID" value="KAK2549499.1"/>
    <property type="molecule type" value="Genomic_DNA"/>
</dbReference>
<accession>A0AAD9UTK2</accession>
<reference evidence="1" key="2">
    <citation type="journal article" date="2023" name="Science">
        <title>Genomic signatures of disease resistance in endangered staghorn corals.</title>
        <authorList>
            <person name="Vollmer S.V."/>
            <person name="Selwyn J.D."/>
            <person name="Despard B.A."/>
            <person name="Roesel C.L."/>
        </authorList>
    </citation>
    <scope>NUCLEOTIDE SEQUENCE</scope>
    <source>
        <strain evidence="1">K2</strain>
    </source>
</reference>
<name>A0AAD9UTK2_ACRCE</name>
<organism evidence="1 2">
    <name type="scientific">Acropora cervicornis</name>
    <name type="common">Staghorn coral</name>
    <dbReference type="NCBI Taxonomy" id="6130"/>
    <lineage>
        <taxon>Eukaryota</taxon>
        <taxon>Metazoa</taxon>
        <taxon>Cnidaria</taxon>
        <taxon>Anthozoa</taxon>
        <taxon>Hexacorallia</taxon>
        <taxon>Scleractinia</taxon>
        <taxon>Astrocoeniina</taxon>
        <taxon>Acroporidae</taxon>
        <taxon>Acropora</taxon>
    </lineage>
</organism>
<evidence type="ECO:0000313" key="2">
    <source>
        <dbReference type="Proteomes" id="UP001249851"/>
    </source>
</evidence>
<gene>
    <name evidence="1" type="ORF">P5673_030043</name>
</gene>
<dbReference type="AlphaFoldDB" id="A0AAD9UTK2"/>
<feature type="non-terminal residue" evidence="1">
    <location>
        <position position="1"/>
    </location>
</feature>
<proteinExistence type="predicted"/>
<sequence>MTCTCERCNQKRVIDCLFVKVDVNLHIARQTQLFLKINSLSPGTMAESCWESSSEEELFLTQSTFTVKLDEYDGMGVLTSEGNGRCLEDNAGISEGSGRFRAPISSDECRRFEDSWVSDASRR</sequence>
<reference evidence="1" key="1">
    <citation type="journal article" date="2023" name="G3 (Bethesda)">
        <title>Whole genome assembly and annotation of the endangered Caribbean coral Acropora cervicornis.</title>
        <authorList>
            <person name="Selwyn J.D."/>
            <person name="Vollmer S.V."/>
        </authorList>
    </citation>
    <scope>NUCLEOTIDE SEQUENCE</scope>
    <source>
        <strain evidence="1">K2</strain>
    </source>
</reference>